<dbReference type="Gene3D" id="3.40.50.720">
    <property type="entry name" value="NAD(P)-binding Rossmann-like Domain"/>
    <property type="match status" value="1"/>
</dbReference>
<dbReference type="PANTHER" id="PTHR43355">
    <property type="entry name" value="FLAVIN REDUCTASE (NADPH)"/>
    <property type="match status" value="1"/>
</dbReference>
<name>A0A8J8B2Z5_9FIRM</name>
<evidence type="ECO:0000313" key="2">
    <source>
        <dbReference type="EMBL" id="MBR0597775.1"/>
    </source>
</evidence>
<dbReference type="PANTHER" id="PTHR43355:SF2">
    <property type="entry name" value="FLAVIN REDUCTASE (NADPH)"/>
    <property type="match status" value="1"/>
</dbReference>
<reference evidence="2" key="1">
    <citation type="submission" date="2021-04" db="EMBL/GenBank/DDBJ databases">
        <title>Sinoanaerobacter chloroacetimidivorans sp. nov., an obligate anaerobic bacterium isolated from anaerobic sludge.</title>
        <authorList>
            <person name="Bao Y."/>
        </authorList>
    </citation>
    <scope>NUCLEOTIDE SEQUENCE</scope>
    <source>
        <strain evidence="2">BAD-6</strain>
    </source>
</reference>
<dbReference type="GO" id="GO:0016646">
    <property type="term" value="F:oxidoreductase activity, acting on the CH-NH group of donors, NAD or NADP as acceptor"/>
    <property type="evidence" value="ECO:0007669"/>
    <property type="project" value="TreeGrafter"/>
</dbReference>
<accession>A0A8J8B2Z5</accession>
<proteinExistence type="predicted"/>
<evidence type="ECO:0000313" key="3">
    <source>
        <dbReference type="Proteomes" id="UP000675664"/>
    </source>
</evidence>
<dbReference type="InterPro" id="IPR016040">
    <property type="entry name" value="NAD(P)-bd_dom"/>
</dbReference>
<evidence type="ECO:0000259" key="1">
    <source>
        <dbReference type="Pfam" id="PF13460"/>
    </source>
</evidence>
<dbReference type="InterPro" id="IPR051606">
    <property type="entry name" value="Polyketide_Oxido-like"/>
</dbReference>
<dbReference type="EMBL" id="JAGSND010000004">
    <property type="protein sequence ID" value="MBR0597775.1"/>
    <property type="molecule type" value="Genomic_DNA"/>
</dbReference>
<gene>
    <name evidence="2" type="ORF">KCX82_07820</name>
</gene>
<dbReference type="InterPro" id="IPR036291">
    <property type="entry name" value="NAD(P)-bd_dom_sf"/>
</dbReference>
<sequence length="226" mass="25593">MKIAIIGGSGRVGKRIVRYALERGHEVRTFNRRGDRSKMMNPGIETAVSGNYIDYEALAEFVKDADVVVDSTIHVRTNPEWLVPGRANVLKACHENGIKRVLFVGNHCTLTYEGKPLEFLYAQPIAFAKFIPMHIEAFNNIRKNEYDLDWTIVTPAAKMLPYGNITGKYCESIDDEFFLPKPELGLASSQISMEDFANFFVNEIENPRHIRQRVAICNPIEEGGEK</sequence>
<dbReference type="AlphaFoldDB" id="A0A8J8B2Z5"/>
<protein>
    <submittedName>
        <fullName evidence="2">NAD(P)H-binding protein</fullName>
    </submittedName>
</protein>
<comment type="caution">
    <text evidence="2">The sequence shown here is derived from an EMBL/GenBank/DDBJ whole genome shotgun (WGS) entry which is preliminary data.</text>
</comment>
<dbReference type="Pfam" id="PF13460">
    <property type="entry name" value="NAD_binding_10"/>
    <property type="match status" value="1"/>
</dbReference>
<dbReference type="Proteomes" id="UP000675664">
    <property type="component" value="Unassembled WGS sequence"/>
</dbReference>
<reference evidence="2" key="2">
    <citation type="submission" date="2021-04" db="EMBL/GenBank/DDBJ databases">
        <authorList>
            <person name="Liu J."/>
        </authorList>
    </citation>
    <scope>NUCLEOTIDE SEQUENCE</scope>
    <source>
        <strain evidence="2">BAD-6</strain>
    </source>
</reference>
<dbReference type="SUPFAM" id="SSF51735">
    <property type="entry name" value="NAD(P)-binding Rossmann-fold domains"/>
    <property type="match status" value="1"/>
</dbReference>
<keyword evidence="3" id="KW-1185">Reference proteome</keyword>
<organism evidence="2 3">
    <name type="scientific">Sinanaerobacter chloroacetimidivorans</name>
    <dbReference type="NCBI Taxonomy" id="2818044"/>
    <lineage>
        <taxon>Bacteria</taxon>
        <taxon>Bacillati</taxon>
        <taxon>Bacillota</taxon>
        <taxon>Clostridia</taxon>
        <taxon>Peptostreptococcales</taxon>
        <taxon>Anaerovoracaceae</taxon>
        <taxon>Sinanaerobacter</taxon>
    </lineage>
</organism>
<dbReference type="RefSeq" id="WP_227017907.1">
    <property type="nucleotide sequence ID" value="NZ_JAGSND010000004.1"/>
</dbReference>
<feature type="domain" description="NAD(P)-binding" evidence="1">
    <location>
        <begin position="7"/>
        <end position="207"/>
    </location>
</feature>